<dbReference type="Proteomes" id="UP001206692">
    <property type="component" value="Unassembled WGS sequence"/>
</dbReference>
<dbReference type="EMBL" id="JANGEW010000190">
    <property type="protein sequence ID" value="MCQ5343749.1"/>
    <property type="molecule type" value="Genomic_DNA"/>
</dbReference>
<accession>A0ABT1SVD6</accession>
<dbReference type="RefSeq" id="WP_256186322.1">
    <property type="nucleotide sequence ID" value="NZ_JANGEW010000190.1"/>
</dbReference>
<gene>
    <name evidence="1" type="ORF">NE675_12080</name>
</gene>
<proteinExistence type="predicted"/>
<keyword evidence="2" id="KW-1185">Reference proteome</keyword>
<feature type="non-terminal residue" evidence="1">
    <location>
        <position position="64"/>
    </location>
</feature>
<sequence length="64" mass="6690">MEADYNVSVGYYITLTGDDGTNTININANDGSISASQSIAVGDNTYITSDGINANDQKITNVKA</sequence>
<organism evidence="1 2">
    <name type="scientific">Megasphaera massiliensis</name>
    <dbReference type="NCBI Taxonomy" id="1232428"/>
    <lineage>
        <taxon>Bacteria</taxon>
        <taxon>Bacillati</taxon>
        <taxon>Bacillota</taxon>
        <taxon>Negativicutes</taxon>
        <taxon>Veillonellales</taxon>
        <taxon>Veillonellaceae</taxon>
        <taxon>Megasphaera</taxon>
    </lineage>
</organism>
<reference evidence="1 2" key="1">
    <citation type="submission" date="2022-06" db="EMBL/GenBank/DDBJ databases">
        <title>Isolation of gut microbiota from human fecal samples.</title>
        <authorList>
            <person name="Pamer E.G."/>
            <person name="Barat B."/>
            <person name="Waligurski E."/>
            <person name="Medina S."/>
            <person name="Paddock L."/>
            <person name="Mostad J."/>
        </authorList>
    </citation>
    <scope>NUCLEOTIDE SEQUENCE [LARGE SCALE GENOMIC DNA]</scope>
    <source>
        <strain evidence="1 2">DFI.1.1</strain>
    </source>
</reference>
<comment type="caution">
    <text evidence="1">The sequence shown here is derived from an EMBL/GenBank/DDBJ whole genome shotgun (WGS) entry which is preliminary data.</text>
</comment>
<evidence type="ECO:0000313" key="2">
    <source>
        <dbReference type="Proteomes" id="UP001206692"/>
    </source>
</evidence>
<protein>
    <submittedName>
        <fullName evidence="1">Uncharacterized protein</fullName>
    </submittedName>
</protein>
<evidence type="ECO:0000313" key="1">
    <source>
        <dbReference type="EMBL" id="MCQ5343749.1"/>
    </source>
</evidence>
<name>A0ABT1SVD6_9FIRM</name>